<keyword evidence="7 9" id="KW-0472">Membrane</keyword>
<evidence type="ECO:0000313" key="11">
    <source>
        <dbReference type="EMBL" id="GMR45501.1"/>
    </source>
</evidence>
<feature type="transmembrane region" description="Helical" evidence="9">
    <location>
        <begin position="186"/>
        <end position="205"/>
    </location>
</feature>
<keyword evidence="3 9" id="KW-0813">Transport</keyword>
<feature type="transmembrane region" description="Helical" evidence="9">
    <location>
        <begin position="7"/>
        <end position="26"/>
    </location>
</feature>
<feature type="compositionally biased region" description="Basic and acidic residues" evidence="10">
    <location>
        <begin position="578"/>
        <end position="589"/>
    </location>
</feature>
<accession>A0AAN5CJC2</accession>
<keyword evidence="6 9" id="KW-1133">Transmembrane helix</keyword>
<dbReference type="PRINTS" id="PR00173">
    <property type="entry name" value="EDTRNSPORT"/>
</dbReference>
<evidence type="ECO:0000256" key="4">
    <source>
        <dbReference type="ARBA" id="ARBA00022692"/>
    </source>
</evidence>
<evidence type="ECO:0000256" key="5">
    <source>
        <dbReference type="ARBA" id="ARBA00022847"/>
    </source>
</evidence>
<feature type="region of interest" description="Disordered" evidence="10">
    <location>
        <begin position="512"/>
        <end position="543"/>
    </location>
</feature>
<evidence type="ECO:0000313" key="12">
    <source>
        <dbReference type="Proteomes" id="UP001328107"/>
    </source>
</evidence>
<feature type="transmembrane region" description="Helical" evidence="9">
    <location>
        <begin position="259"/>
        <end position="284"/>
    </location>
</feature>
<dbReference type="AlphaFoldDB" id="A0AAN5CJC2"/>
<feature type="transmembrane region" description="Helical" evidence="9">
    <location>
        <begin position="226"/>
        <end position="247"/>
    </location>
</feature>
<feature type="transmembrane region" description="Helical" evidence="9">
    <location>
        <begin position="334"/>
        <end position="359"/>
    </location>
</feature>
<dbReference type="PROSITE" id="PS00713">
    <property type="entry name" value="NA_DICARBOXYL_SYMP_1"/>
    <property type="match status" value="1"/>
</dbReference>
<organism evidence="11 12">
    <name type="scientific">Pristionchus mayeri</name>
    <dbReference type="NCBI Taxonomy" id="1317129"/>
    <lineage>
        <taxon>Eukaryota</taxon>
        <taxon>Metazoa</taxon>
        <taxon>Ecdysozoa</taxon>
        <taxon>Nematoda</taxon>
        <taxon>Chromadorea</taxon>
        <taxon>Rhabditida</taxon>
        <taxon>Rhabditina</taxon>
        <taxon>Diplogasteromorpha</taxon>
        <taxon>Diplogasteroidea</taxon>
        <taxon>Neodiplogasteridae</taxon>
        <taxon>Pristionchus</taxon>
    </lineage>
</organism>
<dbReference type="Proteomes" id="UP001328107">
    <property type="component" value="Unassembled WGS sequence"/>
</dbReference>
<keyword evidence="12" id="KW-1185">Reference proteome</keyword>
<feature type="transmembrane region" description="Helical" evidence="9">
    <location>
        <begin position="81"/>
        <end position="103"/>
    </location>
</feature>
<dbReference type="GO" id="GO:0005313">
    <property type="term" value="F:L-glutamate transmembrane transporter activity"/>
    <property type="evidence" value="ECO:0007669"/>
    <property type="project" value="TreeGrafter"/>
</dbReference>
<dbReference type="Pfam" id="PF00375">
    <property type="entry name" value="SDF"/>
    <property type="match status" value="1"/>
</dbReference>
<dbReference type="SUPFAM" id="SSF118215">
    <property type="entry name" value="Proton glutamate symport protein"/>
    <property type="match status" value="1"/>
</dbReference>
<dbReference type="InterPro" id="IPR001991">
    <property type="entry name" value="Na-dicarboxylate_symporter"/>
</dbReference>
<protein>
    <recommendedName>
        <fullName evidence="9">Amino acid transporter</fullName>
    </recommendedName>
</protein>
<evidence type="ECO:0000256" key="9">
    <source>
        <dbReference type="RuleBase" id="RU361216"/>
    </source>
</evidence>
<dbReference type="GO" id="GO:0015175">
    <property type="term" value="F:neutral L-amino acid transmembrane transporter activity"/>
    <property type="evidence" value="ECO:0007669"/>
    <property type="project" value="TreeGrafter"/>
</dbReference>
<evidence type="ECO:0000256" key="1">
    <source>
        <dbReference type="ARBA" id="ARBA00004141"/>
    </source>
</evidence>
<keyword evidence="8" id="KW-0325">Glycoprotein</keyword>
<dbReference type="GO" id="GO:0015501">
    <property type="term" value="F:glutamate:sodium symporter activity"/>
    <property type="evidence" value="ECO:0007669"/>
    <property type="project" value="TreeGrafter"/>
</dbReference>
<comment type="similarity">
    <text evidence="2 9">Belongs to the dicarboxylate/amino acid:cation symporter (DAACS) (TC 2.A.23) family.</text>
</comment>
<proteinExistence type="inferred from homology"/>
<dbReference type="PANTHER" id="PTHR11958:SF46">
    <property type="entry name" value="SODIUM-DEPENDENT EXCITATORY AMINO ACID TRANSPORTER GLT-3-RELATED"/>
    <property type="match status" value="1"/>
</dbReference>
<dbReference type="GO" id="GO:0005886">
    <property type="term" value="C:plasma membrane"/>
    <property type="evidence" value="ECO:0007669"/>
    <property type="project" value="TreeGrafter"/>
</dbReference>
<comment type="subcellular location">
    <subcellularLocation>
        <location evidence="1 9">Membrane</location>
        <topology evidence="1 9">Multi-pass membrane protein</topology>
    </subcellularLocation>
</comment>
<dbReference type="InterPro" id="IPR036458">
    <property type="entry name" value="Na:dicarbo_symporter_sf"/>
</dbReference>
<dbReference type="PANTHER" id="PTHR11958">
    <property type="entry name" value="SODIUM/DICARBOXYLATE SYMPORTER-RELATED"/>
    <property type="match status" value="1"/>
</dbReference>
<evidence type="ECO:0000256" key="3">
    <source>
        <dbReference type="ARBA" id="ARBA00022448"/>
    </source>
</evidence>
<keyword evidence="4 9" id="KW-0812">Transmembrane</keyword>
<name>A0AAN5CJC2_9BILA</name>
<evidence type="ECO:0000256" key="2">
    <source>
        <dbReference type="ARBA" id="ARBA00006148"/>
    </source>
</evidence>
<feature type="transmembrane region" description="Helical" evidence="9">
    <location>
        <begin position="46"/>
        <end position="69"/>
    </location>
</feature>
<evidence type="ECO:0000256" key="6">
    <source>
        <dbReference type="ARBA" id="ARBA00022989"/>
    </source>
</evidence>
<sequence length="601" mass="66030">MAKKKDLLLVLTIESVVIGVVLGFVIRPFEPSNDVISLIGFPGEIFMQIVEMMILPLIISSVISALAQVRARDAQKMGTITVLYYLTTTLLSTITGIVLVYSIHPGTPELIHALKKDGALEDTALSTLDTFLDQLRNMFPENIIQATFQQVQTYYVAQKSYIRNSTSNSTELVETYKPHLTYTYEMNVLGLIVFCSGFGIILSILGDQARLMINFFIVLDAIIMRWISALMWCYPIGIFSLVVKNIIDIDNLTETAQALAMYVVTVICGLMIHSLLTLPFLYALVTRQSPFSFITGMLQALATAFGTASSGATLPVTFRCLEENLKIDRRVTRFVLPLGATITMDGTALYEAVAVIFIAQLHNIKLSVLDLLTISVTTTVASIGSGAVPAGLDTIMIVLKTVGLPTKDLSLLLTVDWLLDRIRTSVNVMGDGYGAGIIHHLTKNSLLEADEDEVLRQIRSDIEMLNNPNVAMTENFDETRKMSKANSYAGGISITKETQTDVDLEAQTSKVRLALPTSRPPPPSPAQPTTSDANESETPQRRRHSLMSTVLWIGKTLSSSESKAEQPKQSRNHSRSNSKREKGGAEENRNLLAPANTTFTV</sequence>
<gene>
    <name evidence="11" type="ORF">PMAYCL1PPCAC_15696</name>
</gene>
<comment type="caution">
    <text evidence="11">The sequence shown here is derived from an EMBL/GenBank/DDBJ whole genome shotgun (WGS) entry which is preliminary data.</text>
</comment>
<dbReference type="InterPro" id="IPR018107">
    <property type="entry name" value="Na-dicarboxylate_symporter_CS"/>
</dbReference>
<dbReference type="Gene3D" id="1.10.3860.10">
    <property type="entry name" value="Sodium:dicarboxylate symporter"/>
    <property type="match status" value="1"/>
</dbReference>
<evidence type="ECO:0000256" key="8">
    <source>
        <dbReference type="ARBA" id="ARBA00023180"/>
    </source>
</evidence>
<keyword evidence="5 9" id="KW-0769">Symport</keyword>
<dbReference type="InterPro" id="IPR050746">
    <property type="entry name" value="DAACS"/>
</dbReference>
<dbReference type="PROSITE" id="PS00714">
    <property type="entry name" value="NA_DICARBOXYL_SYMP_2"/>
    <property type="match status" value="1"/>
</dbReference>
<feature type="region of interest" description="Disordered" evidence="10">
    <location>
        <begin position="556"/>
        <end position="601"/>
    </location>
</feature>
<evidence type="ECO:0000256" key="7">
    <source>
        <dbReference type="ARBA" id="ARBA00023136"/>
    </source>
</evidence>
<evidence type="ECO:0000256" key="10">
    <source>
        <dbReference type="SAM" id="MobiDB-lite"/>
    </source>
</evidence>
<reference evidence="12" key="1">
    <citation type="submission" date="2022-10" db="EMBL/GenBank/DDBJ databases">
        <title>Genome assembly of Pristionchus species.</title>
        <authorList>
            <person name="Yoshida K."/>
            <person name="Sommer R.J."/>
        </authorList>
    </citation>
    <scope>NUCLEOTIDE SEQUENCE [LARGE SCALE GENOMIC DNA]</scope>
    <source>
        <strain evidence="12">RS5460</strain>
    </source>
</reference>
<dbReference type="EMBL" id="BTRK01000004">
    <property type="protein sequence ID" value="GMR45501.1"/>
    <property type="molecule type" value="Genomic_DNA"/>
</dbReference>